<comment type="caution">
    <text evidence="3">The sequence shown here is derived from an EMBL/GenBank/DDBJ whole genome shotgun (WGS) entry which is preliminary data.</text>
</comment>
<accession>A0A367R7S1</accession>
<organism evidence="3 4">
    <name type="scientific">Nostoc punctiforme NIES-2108</name>
    <dbReference type="NCBI Taxonomy" id="1356359"/>
    <lineage>
        <taxon>Bacteria</taxon>
        <taxon>Bacillati</taxon>
        <taxon>Cyanobacteriota</taxon>
        <taxon>Cyanophyceae</taxon>
        <taxon>Nostocales</taxon>
        <taxon>Nostocaceae</taxon>
        <taxon>Nostoc</taxon>
    </lineage>
</organism>
<keyword evidence="1" id="KW-0175">Coiled coil</keyword>
<feature type="region of interest" description="Disordered" evidence="2">
    <location>
        <begin position="68"/>
        <end position="89"/>
    </location>
</feature>
<evidence type="ECO:0000256" key="2">
    <source>
        <dbReference type="SAM" id="MobiDB-lite"/>
    </source>
</evidence>
<feature type="compositionally biased region" description="Polar residues" evidence="2">
    <location>
        <begin position="249"/>
        <end position="260"/>
    </location>
</feature>
<dbReference type="Proteomes" id="UP000252085">
    <property type="component" value="Unassembled WGS sequence"/>
</dbReference>
<proteinExistence type="predicted"/>
<evidence type="ECO:0000313" key="4">
    <source>
        <dbReference type="Proteomes" id="UP000252085"/>
    </source>
</evidence>
<dbReference type="AlphaFoldDB" id="A0A367R7S1"/>
<dbReference type="EMBL" id="LXQE01000170">
    <property type="protein sequence ID" value="RCJ31941.1"/>
    <property type="molecule type" value="Genomic_DNA"/>
</dbReference>
<gene>
    <name evidence="3" type="ORF">A6769_29445</name>
</gene>
<sequence length="283" mass="31421">MYQPQELFNNLSPSEISRTLRLSGIPEKELYTENDADRFRECRTLIEQGGNDEEVMALLSPIVDNALSETQGNSSSSTKNGGKKQGKKAQSPLDITELLVIARERGYKIALSQALLILQVCGLSEQDEYSPDECERFLETYKSIKEQNKSFEEVASELAALNESGISEQLKLDAVIENVSEKAVAARDDLSNLIDRITAAEAEEITGLVQSLYLKNVALKLQQSDSENNLFAQLEERIMARIAEKKQQRAQLSGMNWETTPSLPSSPMPMLSPNVSKNGMNTD</sequence>
<protein>
    <submittedName>
        <fullName evidence="3">Uncharacterized protein</fullName>
    </submittedName>
</protein>
<feature type="region of interest" description="Disordered" evidence="2">
    <location>
        <begin position="249"/>
        <end position="283"/>
    </location>
</feature>
<feature type="compositionally biased region" description="Low complexity" evidence="2">
    <location>
        <begin position="70"/>
        <end position="80"/>
    </location>
</feature>
<evidence type="ECO:0000313" key="3">
    <source>
        <dbReference type="EMBL" id="RCJ31941.1"/>
    </source>
</evidence>
<feature type="compositionally biased region" description="Polar residues" evidence="2">
    <location>
        <begin position="274"/>
        <end position="283"/>
    </location>
</feature>
<reference evidence="3 4" key="1">
    <citation type="submission" date="2016-04" db="EMBL/GenBank/DDBJ databases">
        <authorList>
            <person name="Evans L.H."/>
            <person name="Alamgir A."/>
            <person name="Owens N."/>
            <person name="Weber N.D."/>
            <person name="Virtaneva K."/>
            <person name="Barbian K."/>
            <person name="Babar A."/>
            <person name="Rosenke K."/>
        </authorList>
    </citation>
    <scope>NUCLEOTIDE SEQUENCE [LARGE SCALE GENOMIC DNA]</scope>
    <source>
        <strain evidence="3">NIES-2108</strain>
    </source>
</reference>
<name>A0A367R7S1_NOSPU</name>
<feature type="coiled-coil region" evidence="1">
    <location>
        <begin position="144"/>
        <end position="203"/>
    </location>
</feature>
<feature type="compositionally biased region" description="Low complexity" evidence="2">
    <location>
        <begin position="261"/>
        <end position="273"/>
    </location>
</feature>
<evidence type="ECO:0000256" key="1">
    <source>
        <dbReference type="SAM" id="Coils"/>
    </source>
</evidence>